<dbReference type="AlphaFoldDB" id="A0ABD1CBI6"/>
<dbReference type="PRINTS" id="PR00947">
    <property type="entry name" value="CUTICLE"/>
</dbReference>
<dbReference type="PROSITE" id="PS00233">
    <property type="entry name" value="CHIT_BIND_RR_1"/>
    <property type="match status" value="1"/>
</dbReference>
<organism evidence="4 5">
    <name type="scientific">Culex pipiens pipiens</name>
    <name type="common">Northern house mosquito</name>
    <dbReference type="NCBI Taxonomy" id="38569"/>
    <lineage>
        <taxon>Eukaryota</taxon>
        <taxon>Metazoa</taxon>
        <taxon>Ecdysozoa</taxon>
        <taxon>Arthropoda</taxon>
        <taxon>Hexapoda</taxon>
        <taxon>Insecta</taxon>
        <taxon>Pterygota</taxon>
        <taxon>Neoptera</taxon>
        <taxon>Endopterygota</taxon>
        <taxon>Diptera</taxon>
        <taxon>Nematocera</taxon>
        <taxon>Culicoidea</taxon>
        <taxon>Culicidae</taxon>
        <taxon>Culicinae</taxon>
        <taxon>Culicini</taxon>
        <taxon>Culex</taxon>
        <taxon>Culex</taxon>
    </lineage>
</organism>
<dbReference type="Proteomes" id="UP001562425">
    <property type="component" value="Unassembled WGS sequence"/>
</dbReference>
<evidence type="ECO:0000313" key="5">
    <source>
        <dbReference type="Proteomes" id="UP001562425"/>
    </source>
</evidence>
<dbReference type="InterPro" id="IPR050468">
    <property type="entry name" value="Cuticle_Struct_Prot"/>
</dbReference>
<dbReference type="Pfam" id="PF00379">
    <property type="entry name" value="Chitin_bind_4"/>
    <property type="match status" value="1"/>
</dbReference>
<keyword evidence="1 2" id="KW-0193">Cuticle</keyword>
<comment type="caution">
    <text evidence="4">The sequence shown here is derived from an EMBL/GenBank/DDBJ whole genome shotgun (WGS) entry which is preliminary data.</text>
</comment>
<dbReference type="PANTHER" id="PTHR10380:SF237">
    <property type="entry name" value="CUTICULAR PROTEIN 65AU, ISOFORM A-RELATED"/>
    <property type="match status" value="1"/>
</dbReference>
<accession>A0ABD1CBI6</accession>
<proteinExistence type="predicted"/>
<feature type="signal peptide" evidence="3">
    <location>
        <begin position="1"/>
        <end position="17"/>
    </location>
</feature>
<feature type="chain" id="PRO_5044853822" description="Pupal cuticle protein" evidence="3">
    <location>
        <begin position="18"/>
        <end position="159"/>
    </location>
</feature>
<keyword evidence="5" id="KW-1185">Reference proteome</keyword>
<evidence type="ECO:0000256" key="3">
    <source>
        <dbReference type="SAM" id="SignalP"/>
    </source>
</evidence>
<dbReference type="EMBL" id="JBEHCU010014036">
    <property type="protein sequence ID" value="KAL1373735.1"/>
    <property type="molecule type" value="Genomic_DNA"/>
</dbReference>
<dbReference type="InterPro" id="IPR000618">
    <property type="entry name" value="Insect_cuticle"/>
</dbReference>
<gene>
    <name evidence="4" type="ORF">pipiens_001690</name>
</gene>
<evidence type="ECO:0000256" key="1">
    <source>
        <dbReference type="ARBA" id="ARBA00022460"/>
    </source>
</evidence>
<keyword evidence="3" id="KW-0732">Signal</keyword>
<name>A0ABD1CBI6_CULPP</name>
<protein>
    <recommendedName>
        <fullName evidence="6">Pupal cuticle protein</fullName>
    </recommendedName>
</protein>
<dbReference type="InterPro" id="IPR031311">
    <property type="entry name" value="CHIT_BIND_RR_consensus"/>
</dbReference>
<evidence type="ECO:0008006" key="6">
    <source>
        <dbReference type="Google" id="ProtNLM"/>
    </source>
</evidence>
<dbReference type="PANTHER" id="PTHR10380">
    <property type="entry name" value="CUTICLE PROTEIN"/>
    <property type="match status" value="1"/>
</dbReference>
<dbReference type="GO" id="GO:0042302">
    <property type="term" value="F:structural constituent of cuticle"/>
    <property type="evidence" value="ECO:0007669"/>
    <property type="project" value="UniProtKB-UniRule"/>
</dbReference>
<dbReference type="PROSITE" id="PS51155">
    <property type="entry name" value="CHIT_BIND_RR_2"/>
    <property type="match status" value="1"/>
</dbReference>
<evidence type="ECO:0000256" key="2">
    <source>
        <dbReference type="PROSITE-ProRule" id="PRU00497"/>
    </source>
</evidence>
<reference evidence="4 5" key="1">
    <citation type="submission" date="2024-05" db="EMBL/GenBank/DDBJ databases">
        <title>Culex pipiens pipiens assembly and annotation.</title>
        <authorList>
            <person name="Alout H."/>
            <person name="Durand T."/>
        </authorList>
    </citation>
    <scope>NUCLEOTIDE SEQUENCE [LARGE SCALE GENOMIC DNA]</scope>
    <source>
        <strain evidence="4">HA-2024</strain>
        <tissue evidence="4">Whole body</tissue>
    </source>
</reference>
<sequence>MNKQFGLLLVVVSCAMAAPQRRPVAANGSAGGGASKGGPESTATIVRQEQQLNADGSYNFLYETSNGIRAAESGSVPEGTLANGEFSYTAPEGDKIALAYVADQGGFQPQGAHLPVEPPAPEHVIKSLEDIRANPPKDFKDFNAAFLDAVIARLRALQG</sequence>
<evidence type="ECO:0000313" key="4">
    <source>
        <dbReference type="EMBL" id="KAL1373735.1"/>
    </source>
</evidence>